<sequence length="68" mass="8511">MWRSVSRDKSIYHFKSKYLYMIHNIIMSMRLLKFYKIKHINFRQSYIKHKWTQLNVTKNILTKNLYGL</sequence>
<reference evidence="1" key="2">
    <citation type="submission" date="2013-05" db="EMBL/GenBank/DDBJ databases">
        <authorList>
            <person name="Carter J.-M."/>
            <person name="Baker S.C."/>
            <person name="Pink R."/>
            <person name="Carter D.R.F."/>
            <person name="Collins A."/>
            <person name="Tomlin J."/>
            <person name="Gibbs M."/>
            <person name="Breuker C.J."/>
        </authorList>
    </citation>
    <scope>NUCLEOTIDE SEQUENCE</scope>
    <source>
        <tissue evidence="1">Ovary</tissue>
    </source>
</reference>
<name>S4PFG7_9NEOP</name>
<reference evidence="1" key="1">
    <citation type="journal article" date="2013" name="BMC Genomics">
        <title>Unscrambling butterfly oogenesis.</title>
        <authorList>
            <person name="Carter J.M."/>
            <person name="Baker S.C."/>
            <person name="Pink R."/>
            <person name="Carter D.R."/>
            <person name="Collins A."/>
            <person name="Tomlin J."/>
            <person name="Gibbs M."/>
            <person name="Breuker C.J."/>
        </authorList>
    </citation>
    <scope>NUCLEOTIDE SEQUENCE</scope>
    <source>
        <tissue evidence="1">Ovary</tissue>
    </source>
</reference>
<protein>
    <submittedName>
        <fullName evidence="1">Uncharacterized protein</fullName>
    </submittedName>
</protein>
<accession>S4PFG7</accession>
<organism evidence="1">
    <name type="scientific">Pararge aegeria</name>
    <name type="common">speckled wood butterfly</name>
    <dbReference type="NCBI Taxonomy" id="116150"/>
    <lineage>
        <taxon>Eukaryota</taxon>
        <taxon>Metazoa</taxon>
        <taxon>Ecdysozoa</taxon>
        <taxon>Arthropoda</taxon>
        <taxon>Hexapoda</taxon>
        <taxon>Insecta</taxon>
        <taxon>Pterygota</taxon>
        <taxon>Neoptera</taxon>
        <taxon>Endopterygota</taxon>
        <taxon>Lepidoptera</taxon>
        <taxon>Glossata</taxon>
        <taxon>Ditrysia</taxon>
        <taxon>Papilionoidea</taxon>
        <taxon>Nymphalidae</taxon>
        <taxon>Satyrinae</taxon>
        <taxon>Satyrini</taxon>
        <taxon>Parargina</taxon>
        <taxon>Pararge</taxon>
    </lineage>
</organism>
<evidence type="ECO:0000313" key="1">
    <source>
        <dbReference type="EMBL" id="JAA91376.1"/>
    </source>
</evidence>
<feature type="non-terminal residue" evidence="1">
    <location>
        <position position="68"/>
    </location>
</feature>
<dbReference type="AlphaFoldDB" id="S4PFG7"/>
<proteinExistence type="predicted"/>
<dbReference type="EMBL" id="GAIX01001184">
    <property type="protein sequence ID" value="JAA91376.1"/>
    <property type="molecule type" value="Transcribed_RNA"/>
</dbReference>